<reference evidence="2 3" key="1">
    <citation type="journal article" date="2019" name="Commun. Biol.">
        <title>The bagworm genome reveals a unique fibroin gene that provides high tensile strength.</title>
        <authorList>
            <person name="Kono N."/>
            <person name="Nakamura H."/>
            <person name="Ohtoshi R."/>
            <person name="Tomita M."/>
            <person name="Numata K."/>
            <person name="Arakawa K."/>
        </authorList>
    </citation>
    <scope>NUCLEOTIDE SEQUENCE [LARGE SCALE GENOMIC DNA]</scope>
</reference>
<keyword evidence="3" id="KW-1185">Reference proteome</keyword>
<dbReference type="AlphaFoldDB" id="A0A4C1UFZ9"/>
<evidence type="ECO:0000256" key="1">
    <source>
        <dbReference type="SAM" id="MobiDB-lite"/>
    </source>
</evidence>
<protein>
    <submittedName>
        <fullName evidence="2">Uncharacterized protein</fullName>
    </submittedName>
</protein>
<evidence type="ECO:0000313" key="3">
    <source>
        <dbReference type="Proteomes" id="UP000299102"/>
    </source>
</evidence>
<feature type="compositionally biased region" description="Polar residues" evidence="1">
    <location>
        <begin position="189"/>
        <end position="208"/>
    </location>
</feature>
<proteinExistence type="predicted"/>
<sequence length="216" mass="22900">METSNPRSTSALSASWIGIGYPMEAIGVMENEVGHRNSHSLDGTSTGCRLITTFIINVMATSGTDGLARYLKYRGVISLQPRAVIDLLRRAGGGEERRAIKGCGGSGVGVKSPTTLVYKKPDDGKHFSCPRPKTIDEECKTEISYSSSSVACPLWGFGRSALCAGAVRVGGPRQRDAITSVTDSLTCSSRHAASSNSGDQYRISGSFSSEDDARDP</sequence>
<feature type="region of interest" description="Disordered" evidence="1">
    <location>
        <begin position="189"/>
        <end position="216"/>
    </location>
</feature>
<dbReference type="Proteomes" id="UP000299102">
    <property type="component" value="Unassembled WGS sequence"/>
</dbReference>
<comment type="caution">
    <text evidence="2">The sequence shown here is derived from an EMBL/GenBank/DDBJ whole genome shotgun (WGS) entry which is preliminary data.</text>
</comment>
<dbReference type="EMBL" id="BGZK01000166">
    <property type="protein sequence ID" value="GBP24844.1"/>
    <property type="molecule type" value="Genomic_DNA"/>
</dbReference>
<gene>
    <name evidence="2" type="ORF">EVAR_14177_1</name>
</gene>
<accession>A0A4C1UFZ9</accession>
<name>A0A4C1UFZ9_EUMVA</name>
<evidence type="ECO:0000313" key="2">
    <source>
        <dbReference type="EMBL" id="GBP24844.1"/>
    </source>
</evidence>
<organism evidence="2 3">
    <name type="scientific">Eumeta variegata</name>
    <name type="common">Bagworm moth</name>
    <name type="synonym">Eumeta japonica</name>
    <dbReference type="NCBI Taxonomy" id="151549"/>
    <lineage>
        <taxon>Eukaryota</taxon>
        <taxon>Metazoa</taxon>
        <taxon>Ecdysozoa</taxon>
        <taxon>Arthropoda</taxon>
        <taxon>Hexapoda</taxon>
        <taxon>Insecta</taxon>
        <taxon>Pterygota</taxon>
        <taxon>Neoptera</taxon>
        <taxon>Endopterygota</taxon>
        <taxon>Lepidoptera</taxon>
        <taxon>Glossata</taxon>
        <taxon>Ditrysia</taxon>
        <taxon>Tineoidea</taxon>
        <taxon>Psychidae</taxon>
        <taxon>Oiketicinae</taxon>
        <taxon>Eumeta</taxon>
    </lineage>
</organism>